<dbReference type="GO" id="GO:0043953">
    <property type="term" value="P:protein transport by the Tat complex"/>
    <property type="evidence" value="ECO:0007669"/>
    <property type="project" value="TreeGrafter"/>
</dbReference>
<keyword evidence="2 5" id="KW-0812">Transmembrane</keyword>
<dbReference type="PANTHER" id="PTHR30371">
    <property type="entry name" value="SEC-INDEPENDENT PROTEIN TRANSLOCASE PROTEIN TATC"/>
    <property type="match status" value="1"/>
</dbReference>
<organism evidence="6">
    <name type="scientific">hot springs metagenome</name>
    <dbReference type="NCBI Taxonomy" id="433727"/>
    <lineage>
        <taxon>unclassified sequences</taxon>
        <taxon>metagenomes</taxon>
        <taxon>ecological metagenomes</taxon>
    </lineage>
</organism>
<reference evidence="6" key="1">
    <citation type="submission" date="2019-10" db="EMBL/GenBank/DDBJ databases">
        <title>Metagenomic sequencing of thiosulfate-disproportionating enrichment culture.</title>
        <authorList>
            <person name="Umezawa K."/>
            <person name="Kojima H."/>
            <person name="Fukui M."/>
        </authorList>
    </citation>
    <scope>NUCLEOTIDE SEQUENCE</scope>
    <source>
        <strain evidence="6">45J</strain>
    </source>
</reference>
<protein>
    <submittedName>
        <fullName evidence="6">Twin-arginine translocase subunit TatC</fullName>
    </submittedName>
</protein>
<dbReference type="InterPro" id="IPR002033">
    <property type="entry name" value="TatC"/>
</dbReference>
<keyword evidence="4 5" id="KW-0472">Membrane</keyword>
<sequence>MENEKMPLTEHLSDLRKRILVSLVALLITFVIAFSYSEEIFKFIMFPLRYNLNFSVKNMYVHFVPQDKLQTTKLVFLAPAEAFWMNLKVAFVAGLMLALPVIFHQLWRFISPGLLPKEKKYVIPFIFSATGLFLFGAAFCFFIVLPFAMEFLLTYKVGDFLMPMLSVGQYVDFCLKFILAFGAIFELPIFIIFLTKMGIVTPKTLAKNRKYAILIAFVVAAILTPTPDAFNQTLMAVPMILLYEIGIWISPLFAKKETKTESN</sequence>
<evidence type="ECO:0000256" key="1">
    <source>
        <dbReference type="ARBA" id="ARBA00004141"/>
    </source>
</evidence>
<name>A0A5J4L727_9ZZZZ</name>
<evidence type="ECO:0000256" key="3">
    <source>
        <dbReference type="ARBA" id="ARBA00022989"/>
    </source>
</evidence>
<dbReference type="EMBL" id="BLAB01000001">
    <property type="protein sequence ID" value="GER94710.1"/>
    <property type="molecule type" value="Genomic_DNA"/>
</dbReference>
<feature type="transmembrane region" description="Helical" evidence="5">
    <location>
        <begin position="175"/>
        <end position="199"/>
    </location>
</feature>
<feature type="transmembrane region" description="Helical" evidence="5">
    <location>
        <begin position="233"/>
        <end position="254"/>
    </location>
</feature>
<accession>A0A5J4L727</accession>
<dbReference type="GO" id="GO:0009977">
    <property type="term" value="F:proton motive force dependent protein transmembrane transporter activity"/>
    <property type="evidence" value="ECO:0007669"/>
    <property type="project" value="TreeGrafter"/>
</dbReference>
<proteinExistence type="inferred from homology"/>
<evidence type="ECO:0000256" key="4">
    <source>
        <dbReference type="ARBA" id="ARBA00023136"/>
    </source>
</evidence>
<feature type="transmembrane region" description="Helical" evidence="5">
    <location>
        <begin position="20"/>
        <end position="37"/>
    </location>
</feature>
<dbReference type="Pfam" id="PF00902">
    <property type="entry name" value="TatC"/>
    <property type="match status" value="1"/>
</dbReference>
<feature type="transmembrane region" description="Helical" evidence="5">
    <location>
        <begin position="211"/>
        <end position="227"/>
    </location>
</feature>
<keyword evidence="3 5" id="KW-1133">Transmembrane helix</keyword>
<comment type="caution">
    <text evidence="6">The sequence shown here is derived from an EMBL/GenBank/DDBJ whole genome shotgun (WGS) entry which is preliminary data.</text>
</comment>
<comment type="subcellular location">
    <subcellularLocation>
        <location evidence="1">Membrane</location>
        <topology evidence="1">Multi-pass membrane protein</topology>
    </subcellularLocation>
</comment>
<feature type="transmembrane region" description="Helical" evidence="5">
    <location>
        <begin position="89"/>
        <end position="110"/>
    </location>
</feature>
<dbReference type="HAMAP" id="MF_00902">
    <property type="entry name" value="TatC"/>
    <property type="match status" value="1"/>
</dbReference>
<dbReference type="GO" id="GO:0033281">
    <property type="term" value="C:TAT protein transport complex"/>
    <property type="evidence" value="ECO:0007669"/>
    <property type="project" value="TreeGrafter"/>
</dbReference>
<gene>
    <name evidence="6" type="ORF">A45J_2474</name>
</gene>
<dbReference type="PANTHER" id="PTHR30371:SF0">
    <property type="entry name" value="SEC-INDEPENDENT PROTEIN TRANSLOCASE PROTEIN TATC, CHLOROPLASTIC-RELATED"/>
    <property type="match status" value="1"/>
</dbReference>
<dbReference type="PRINTS" id="PR01840">
    <property type="entry name" value="TATCFAMILY"/>
</dbReference>
<dbReference type="NCBIfam" id="TIGR00945">
    <property type="entry name" value="tatC"/>
    <property type="match status" value="1"/>
</dbReference>
<evidence type="ECO:0000256" key="5">
    <source>
        <dbReference type="SAM" id="Phobius"/>
    </source>
</evidence>
<dbReference type="GO" id="GO:0065002">
    <property type="term" value="P:intracellular protein transmembrane transport"/>
    <property type="evidence" value="ECO:0007669"/>
    <property type="project" value="TreeGrafter"/>
</dbReference>
<evidence type="ECO:0000313" key="6">
    <source>
        <dbReference type="EMBL" id="GER94710.1"/>
    </source>
</evidence>
<evidence type="ECO:0000256" key="2">
    <source>
        <dbReference type="ARBA" id="ARBA00022692"/>
    </source>
</evidence>
<feature type="transmembrane region" description="Helical" evidence="5">
    <location>
        <begin position="122"/>
        <end position="155"/>
    </location>
</feature>
<dbReference type="AlphaFoldDB" id="A0A5J4L727"/>